<evidence type="ECO:0000256" key="1">
    <source>
        <dbReference type="SAM" id="Phobius"/>
    </source>
</evidence>
<reference evidence="2 3" key="1">
    <citation type="journal article" date="2015" name="Nature">
        <title>rRNA introns, odd ribosomes, and small enigmatic genomes across a large radiation of phyla.</title>
        <authorList>
            <person name="Brown C.T."/>
            <person name="Hug L.A."/>
            <person name="Thomas B.C."/>
            <person name="Sharon I."/>
            <person name="Castelle C.J."/>
            <person name="Singh A."/>
            <person name="Wilkins M.J."/>
            <person name="Williams K.H."/>
            <person name="Banfield J.F."/>
        </authorList>
    </citation>
    <scope>NUCLEOTIDE SEQUENCE [LARGE SCALE GENOMIC DNA]</scope>
</reference>
<name>A0A0G1HP84_9BACT</name>
<evidence type="ECO:0000313" key="3">
    <source>
        <dbReference type="Proteomes" id="UP000034172"/>
    </source>
</evidence>
<comment type="caution">
    <text evidence="2">The sequence shown here is derived from an EMBL/GenBank/DDBJ whole genome shotgun (WGS) entry which is preliminary data.</text>
</comment>
<dbReference type="EMBL" id="LCIE01000020">
    <property type="protein sequence ID" value="KKT48720.1"/>
    <property type="molecule type" value="Genomic_DNA"/>
</dbReference>
<feature type="transmembrane region" description="Helical" evidence="1">
    <location>
        <begin position="115"/>
        <end position="137"/>
    </location>
</feature>
<accession>A0A0G1HP84</accession>
<protein>
    <recommendedName>
        <fullName evidence="4">Chromate transporter</fullName>
    </recommendedName>
</protein>
<dbReference type="AlphaFoldDB" id="A0A0G1HP84"/>
<feature type="transmembrane region" description="Helical" evidence="1">
    <location>
        <begin position="69"/>
        <end position="95"/>
    </location>
</feature>
<evidence type="ECO:0008006" key="4">
    <source>
        <dbReference type="Google" id="ProtNLM"/>
    </source>
</evidence>
<evidence type="ECO:0000313" key="2">
    <source>
        <dbReference type="EMBL" id="KKT48720.1"/>
    </source>
</evidence>
<proteinExistence type="predicted"/>
<keyword evidence="1" id="KW-0472">Membrane</keyword>
<sequence>MDGLMKTLDLYLVKKAPALPKNVKDILVSVAPWLEVIGAIFTLPAIFALFGFNAMMYGTPYGGYAVARAGYGFSIASFFLFAGLVLMLLAIPGLFKRSKMGWNYVFYSVLVNAVYSLISFQLFGLIIGTLISLYLLFQVKSYYK</sequence>
<keyword evidence="1" id="KW-1133">Transmembrane helix</keyword>
<keyword evidence="1" id="KW-0812">Transmembrane</keyword>
<gene>
    <name evidence="2" type="ORF">UW41_C0020G0009</name>
</gene>
<dbReference type="Proteomes" id="UP000034172">
    <property type="component" value="Unassembled WGS sequence"/>
</dbReference>
<feature type="transmembrane region" description="Helical" evidence="1">
    <location>
        <begin position="36"/>
        <end position="57"/>
    </location>
</feature>
<organism evidence="2 3">
    <name type="scientific">Candidatus Collierbacteria bacterium GW2011_GWC2_44_18</name>
    <dbReference type="NCBI Taxonomy" id="1618392"/>
    <lineage>
        <taxon>Bacteria</taxon>
        <taxon>Candidatus Collieribacteriota</taxon>
    </lineage>
</organism>